<sequence>MDDLSGETAASQMGDLVGTSETLSDKQSDEELSACLEGTYWSRLPVEMQIEIVKQKDLDDGDKLNLLCAYPELLSVINESYPHDNANAADGGKNTWRDSPGIYIEYLSKEKMFCGKEMARLFGSRQPPRIFGLKHNRVVLRELDSKSKHTATLLGALESTSTTTRKLCFVINEADFQLSVAFVKVLKPSCLKLALLHSEKGTTLNKIVGAFPALSELNKLGVFGLVHADDDSLLSHFSKFPPTLCFTTSPSHPSPLKGSLRVGHAVKFLRTLVSTKFEEGSAAAVALRRLVNWTFQMSYETVSEEGETMRGYKLLSELVADIIPPDSEIVNLDSARGTVKRRIFELHLAVGDKQHTIYFKEEINSVNRYRGIQLANQTADMWKILFSPNNSIMSDMDEQMSSSDGDPDSDMVDSDEDEDYPDYDDFENDDH</sequence>
<feature type="compositionally biased region" description="Acidic residues" evidence="1">
    <location>
        <begin position="405"/>
        <end position="431"/>
    </location>
</feature>
<protein>
    <submittedName>
        <fullName evidence="2">Uncharacterized protein</fullName>
    </submittedName>
</protein>
<name>A0A2A2K772_9BILA</name>
<feature type="compositionally biased region" description="Low complexity" evidence="1">
    <location>
        <begin position="393"/>
        <end position="404"/>
    </location>
</feature>
<dbReference type="EMBL" id="LIAE01009442">
    <property type="protein sequence ID" value="PAV69750.1"/>
    <property type="molecule type" value="Genomic_DNA"/>
</dbReference>
<organism evidence="2 3">
    <name type="scientific">Diploscapter pachys</name>
    <dbReference type="NCBI Taxonomy" id="2018661"/>
    <lineage>
        <taxon>Eukaryota</taxon>
        <taxon>Metazoa</taxon>
        <taxon>Ecdysozoa</taxon>
        <taxon>Nematoda</taxon>
        <taxon>Chromadorea</taxon>
        <taxon>Rhabditida</taxon>
        <taxon>Rhabditina</taxon>
        <taxon>Rhabditomorpha</taxon>
        <taxon>Rhabditoidea</taxon>
        <taxon>Rhabditidae</taxon>
        <taxon>Diploscapter</taxon>
    </lineage>
</organism>
<evidence type="ECO:0000256" key="1">
    <source>
        <dbReference type="SAM" id="MobiDB-lite"/>
    </source>
</evidence>
<dbReference type="AlphaFoldDB" id="A0A2A2K772"/>
<dbReference type="Proteomes" id="UP000218231">
    <property type="component" value="Unassembled WGS sequence"/>
</dbReference>
<accession>A0A2A2K772</accession>
<feature type="region of interest" description="Disordered" evidence="1">
    <location>
        <begin position="393"/>
        <end position="431"/>
    </location>
</feature>
<keyword evidence="3" id="KW-1185">Reference proteome</keyword>
<evidence type="ECO:0000313" key="2">
    <source>
        <dbReference type="EMBL" id="PAV69750.1"/>
    </source>
</evidence>
<reference evidence="2 3" key="1">
    <citation type="journal article" date="2017" name="Curr. Biol.">
        <title>Genome architecture and evolution of a unichromosomal asexual nematode.</title>
        <authorList>
            <person name="Fradin H."/>
            <person name="Zegar C."/>
            <person name="Gutwein M."/>
            <person name="Lucas J."/>
            <person name="Kovtun M."/>
            <person name="Corcoran D."/>
            <person name="Baugh L.R."/>
            <person name="Kiontke K."/>
            <person name="Gunsalus K."/>
            <person name="Fitch D.H."/>
            <person name="Piano F."/>
        </authorList>
    </citation>
    <scope>NUCLEOTIDE SEQUENCE [LARGE SCALE GENOMIC DNA]</scope>
    <source>
        <strain evidence="2">PF1309</strain>
    </source>
</reference>
<feature type="region of interest" description="Disordered" evidence="1">
    <location>
        <begin position="1"/>
        <end position="28"/>
    </location>
</feature>
<gene>
    <name evidence="2" type="ORF">WR25_10220</name>
</gene>
<proteinExistence type="predicted"/>
<comment type="caution">
    <text evidence="2">The sequence shown here is derived from an EMBL/GenBank/DDBJ whole genome shotgun (WGS) entry which is preliminary data.</text>
</comment>
<evidence type="ECO:0000313" key="3">
    <source>
        <dbReference type="Proteomes" id="UP000218231"/>
    </source>
</evidence>